<protein>
    <submittedName>
        <fullName evidence="1">Uncharacterized protein</fullName>
    </submittedName>
</protein>
<accession>A0ABD2ZML4</accession>
<comment type="caution">
    <text evidence="1">The sequence shown here is derived from an EMBL/GenBank/DDBJ whole genome shotgun (WGS) entry which is preliminary data.</text>
</comment>
<organism evidence="1 2">
    <name type="scientific">Cinchona calisaya</name>
    <dbReference type="NCBI Taxonomy" id="153742"/>
    <lineage>
        <taxon>Eukaryota</taxon>
        <taxon>Viridiplantae</taxon>
        <taxon>Streptophyta</taxon>
        <taxon>Embryophyta</taxon>
        <taxon>Tracheophyta</taxon>
        <taxon>Spermatophyta</taxon>
        <taxon>Magnoliopsida</taxon>
        <taxon>eudicotyledons</taxon>
        <taxon>Gunneridae</taxon>
        <taxon>Pentapetalae</taxon>
        <taxon>asterids</taxon>
        <taxon>lamiids</taxon>
        <taxon>Gentianales</taxon>
        <taxon>Rubiaceae</taxon>
        <taxon>Cinchonoideae</taxon>
        <taxon>Cinchoneae</taxon>
        <taxon>Cinchona</taxon>
    </lineage>
</organism>
<dbReference type="EMBL" id="JBJUIK010000008">
    <property type="protein sequence ID" value="KAL3520384.1"/>
    <property type="molecule type" value="Genomic_DNA"/>
</dbReference>
<proteinExistence type="predicted"/>
<sequence>MPTAPTRLRALDRMRRHGLSSLYVPIYALGAFPWHPVHVLGTPPAGLDGLAECREGKVVETQTSVIGEAFDLVGSMVLHGQKISAATCLARSEKSAHDSWYQSGL</sequence>
<keyword evidence="2" id="KW-1185">Reference proteome</keyword>
<evidence type="ECO:0000313" key="1">
    <source>
        <dbReference type="EMBL" id="KAL3520384.1"/>
    </source>
</evidence>
<reference evidence="1 2" key="1">
    <citation type="submission" date="2024-11" db="EMBL/GenBank/DDBJ databases">
        <title>A near-complete genome assembly of Cinchona calisaya.</title>
        <authorList>
            <person name="Lian D.C."/>
            <person name="Zhao X.W."/>
            <person name="Wei L."/>
        </authorList>
    </citation>
    <scope>NUCLEOTIDE SEQUENCE [LARGE SCALE GENOMIC DNA]</scope>
    <source>
        <tissue evidence="1">Nenye</tissue>
    </source>
</reference>
<gene>
    <name evidence="1" type="ORF">ACH5RR_018533</name>
</gene>
<dbReference type="AlphaFoldDB" id="A0ABD2ZML4"/>
<name>A0ABD2ZML4_9GENT</name>
<evidence type="ECO:0000313" key="2">
    <source>
        <dbReference type="Proteomes" id="UP001630127"/>
    </source>
</evidence>
<dbReference type="Proteomes" id="UP001630127">
    <property type="component" value="Unassembled WGS sequence"/>
</dbReference>